<organism evidence="1 2">
    <name type="scientific">Desulfonema magnum</name>
    <dbReference type="NCBI Taxonomy" id="45655"/>
    <lineage>
        <taxon>Bacteria</taxon>
        <taxon>Pseudomonadati</taxon>
        <taxon>Thermodesulfobacteriota</taxon>
        <taxon>Desulfobacteria</taxon>
        <taxon>Desulfobacterales</taxon>
        <taxon>Desulfococcaceae</taxon>
        <taxon>Desulfonema</taxon>
    </lineage>
</organism>
<sequence length="70" mass="8312">MNTYKRRNEAHYYFFTGPPETVRQRHRKKVLKVSVYEISESRKKPKDLFCLNSKAGNRAPRISGDKIVRN</sequence>
<dbReference type="EMBL" id="CP061800">
    <property type="protein sequence ID" value="QTA88430.1"/>
    <property type="molecule type" value="Genomic_DNA"/>
</dbReference>
<dbReference type="Proteomes" id="UP000663722">
    <property type="component" value="Chromosome"/>
</dbReference>
<name>A0A975BN01_9BACT</name>
<protein>
    <submittedName>
        <fullName evidence="1">Uncharacterized protein</fullName>
    </submittedName>
</protein>
<keyword evidence="2" id="KW-1185">Reference proteome</keyword>
<evidence type="ECO:0000313" key="2">
    <source>
        <dbReference type="Proteomes" id="UP000663722"/>
    </source>
</evidence>
<dbReference type="AlphaFoldDB" id="A0A975BN01"/>
<accession>A0A975BN01</accession>
<proteinExistence type="predicted"/>
<gene>
    <name evidence="1" type="ORF">dnm_044760</name>
</gene>
<evidence type="ECO:0000313" key="1">
    <source>
        <dbReference type="EMBL" id="QTA88430.1"/>
    </source>
</evidence>
<dbReference type="KEGG" id="dmm:dnm_044760"/>
<reference evidence="1" key="1">
    <citation type="journal article" date="2021" name="Microb. Physiol.">
        <title>Proteogenomic Insights into the Physiology of Marine, Sulfate-Reducing, Filamentous Desulfonema limicola and Desulfonema magnum.</title>
        <authorList>
            <person name="Schnaars V."/>
            <person name="Wohlbrand L."/>
            <person name="Scheve S."/>
            <person name="Hinrichs C."/>
            <person name="Reinhardt R."/>
            <person name="Rabus R."/>
        </authorList>
    </citation>
    <scope>NUCLEOTIDE SEQUENCE</scope>
    <source>
        <strain evidence="1">4be13</strain>
    </source>
</reference>